<evidence type="ECO:0000313" key="4">
    <source>
        <dbReference type="Proteomes" id="UP000004263"/>
    </source>
</evidence>
<keyword evidence="4" id="KW-1185">Reference proteome</keyword>
<comment type="caution">
    <text evidence="3">The sequence shown here is derived from an EMBL/GenBank/DDBJ whole genome shotgun (WGS) entry which is preliminary data.</text>
</comment>
<dbReference type="GO" id="GO:0005829">
    <property type="term" value="C:cytosol"/>
    <property type="evidence" value="ECO:0007669"/>
    <property type="project" value="TreeGrafter"/>
</dbReference>
<sequence length="129" mass="14800">MAKDYSRTQRLGEQIKRELAHMLQFDVKDPRLGIVTLNAVKVASDLGYADIYFTVMKSGMVEADDETVAETEQILNDMSGFLRTELSQILRTRITPQPRFHYDVALERGHKLTNLINQAVKSDKREDDQ</sequence>
<dbReference type="Gene3D" id="3.30.300.20">
    <property type="match status" value="1"/>
</dbReference>
<dbReference type="PANTHER" id="PTHR33515:SF1">
    <property type="entry name" value="RIBOSOME-BINDING FACTOR A, CHLOROPLASTIC-RELATED"/>
    <property type="match status" value="1"/>
</dbReference>
<organism evidence="3 4">
    <name type="scientific">Bermanella marisrubri</name>
    <dbReference type="NCBI Taxonomy" id="207949"/>
    <lineage>
        <taxon>Bacteria</taxon>
        <taxon>Pseudomonadati</taxon>
        <taxon>Pseudomonadota</taxon>
        <taxon>Gammaproteobacteria</taxon>
        <taxon>Oceanospirillales</taxon>
        <taxon>Oceanospirillaceae</taxon>
        <taxon>Bermanella</taxon>
    </lineage>
</organism>
<evidence type="ECO:0000313" key="3">
    <source>
        <dbReference type="EMBL" id="EAT11484.1"/>
    </source>
</evidence>
<dbReference type="PANTHER" id="PTHR33515">
    <property type="entry name" value="RIBOSOME-BINDING FACTOR A, CHLOROPLASTIC-RELATED"/>
    <property type="match status" value="1"/>
</dbReference>
<dbReference type="SUPFAM" id="SSF89919">
    <property type="entry name" value="Ribosome-binding factor A, RbfA"/>
    <property type="match status" value="1"/>
</dbReference>
<dbReference type="HOGENOM" id="CLU_089475_5_0_6"/>
<dbReference type="EMBL" id="AAQH01000017">
    <property type="protein sequence ID" value="EAT11484.1"/>
    <property type="molecule type" value="Genomic_DNA"/>
</dbReference>
<evidence type="ECO:0000256" key="1">
    <source>
        <dbReference type="ARBA" id="ARBA00022517"/>
    </source>
</evidence>
<dbReference type="HAMAP" id="MF_00003">
    <property type="entry name" value="RbfA"/>
    <property type="match status" value="1"/>
</dbReference>
<evidence type="ECO:0000256" key="2">
    <source>
        <dbReference type="HAMAP-Rule" id="MF_00003"/>
    </source>
</evidence>
<dbReference type="InterPro" id="IPR023799">
    <property type="entry name" value="RbfA_dom_sf"/>
</dbReference>
<proteinExistence type="inferred from homology"/>
<keyword evidence="2" id="KW-0963">Cytoplasm</keyword>
<name>Q1MZS3_9GAMM</name>
<comment type="subcellular location">
    <subcellularLocation>
        <location evidence="2">Cytoplasm</location>
    </subcellularLocation>
</comment>
<dbReference type="RefSeq" id="WP_007016557.1">
    <property type="nucleotide sequence ID" value="NZ_AAQH01000017.1"/>
</dbReference>
<dbReference type="OrthoDB" id="307788at2"/>
<gene>
    <name evidence="2" type="primary">rbfA</name>
    <name evidence="3" type="ORF">RED65_04735</name>
</gene>
<comment type="function">
    <text evidence="2">One of several proteins that assist in the late maturation steps of the functional core of the 30S ribosomal subunit. Associates with free 30S ribosomal subunits (but not with 30S subunits that are part of 70S ribosomes or polysomes). Required for efficient processing of 16S rRNA. May interact with the 5'-terminal helix region of 16S rRNA.</text>
</comment>
<dbReference type="InterPro" id="IPR000238">
    <property type="entry name" value="RbfA"/>
</dbReference>
<dbReference type="NCBIfam" id="TIGR00082">
    <property type="entry name" value="rbfA"/>
    <property type="match status" value="1"/>
</dbReference>
<reference evidence="3 4" key="1">
    <citation type="submission" date="2006-03" db="EMBL/GenBank/DDBJ databases">
        <authorList>
            <person name="Pinhassi J."/>
            <person name="Pedros-Alio C."/>
            <person name="Ferriera S."/>
            <person name="Johnson J."/>
            <person name="Kravitz S."/>
            <person name="Halpern A."/>
            <person name="Remington K."/>
            <person name="Beeson K."/>
            <person name="Tran B."/>
            <person name="Rogers Y.-H."/>
            <person name="Friedman R."/>
            <person name="Venter J.C."/>
        </authorList>
    </citation>
    <scope>NUCLEOTIDE SEQUENCE [LARGE SCALE GENOMIC DNA]</scope>
    <source>
        <strain evidence="3 4">RED65</strain>
    </source>
</reference>
<protein>
    <recommendedName>
        <fullName evidence="2">Ribosome-binding factor A</fullName>
    </recommendedName>
</protein>
<accession>Q1MZS3</accession>
<dbReference type="GO" id="GO:0030490">
    <property type="term" value="P:maturation of SSU-rRNA"/>
    <property type="evidence" value="ECO:0007669"/>
    <property type="project" value="UniProtKB-UniRule"/>
</dbReference>
<dbReference type="Pfam" id="PF02033">
    <property type="entry name" value="RBFA"/>
    <property type="match status" value="1"/>
</dbReference>
<dbReference type="Proteomes" id="UP000004263">
    <property type="component" value="Unassembled WGS sequence"/>
</dbReference>
<dbReference type="AlphaFoldDB" id="Q1MZS3"/>
<dbReference type="STRING" id="207949.RED65_04735"/>
<comment type="similarity">
    <text evidence="2">Belongs to the RbfA family.</text>
</comment>
<comment type="subunit">
    <text evidence="2">Monomer. Binds 30S ribosomal subunits, but not 50S ribosomal subunits or 70S ribosomes.</text>
</comment>
<keyword evidence="1 2" id="KW-0690">Ribosome biogenesis</keyword>
<dbReference type="InterPro" id="IPR015946">
    <property type="entry name" value="KH_dom-like_a/b"/>
</dbReference>
<dbReference type="GO" id="GO:0043024">
    <property type="term" value="F:ribosomal small subunit binding"/>
    <property type="evidence" value="ECO:0007669"/>
    <property type="project" value="TreeGrafter"/>
</dbReference>